<proteinExistence type="inferred from homology"/>
<keyword evidence="5" id="KW-0349">Heme</keyword>
<keyword evidence="13" id="KW-1185">Reference proteome</keyword>
<gene>
    <name evidence="12" type="primary">nasC</name>
    <name evidence="12" type="ORF">GCM10010251_44430</name>
</gene>
<dbReference type="GO" id="GO:0016491">
    <property type="term" value="F:oxidoreductase activity"/>
    <property type="evidence" value="ECO:0007669"/>
    <property type="project" value="UniProtKB-KW"/>
</dbReference>
<dbReference type="Pfam" id="PF07992">
    <property type="entry name" value="Pyr_redox_2"/>
    <property type="match status" value="1"/>
</dbReference>
<dbReference type="GO" id="GO:0046872">
    <property type="term" value="F:metal ion binding"/>
    <property type="evidence" value="ECO:0007669"/>
    <property type="project" value="UniProtKB-KW"/>
</dbReference>
<dbReference type="PRINTS" id="PR00368">
    <property type="entry name" value="FADPNR"/>
</dbReference>
<keyword evidence="6" id="KW-0479">Metal-binding</keyword>
<dbReference type="AlphaFoldDB" id="A0A918CGZ9"/>
<evidence type="ECO:0000313" key="12">
    <source>
        <dbReference type="EMBL" id="GGR23469.1"/>
    </source>
</evidence>
<comment type="caution">
    <text evidence="12">The sequence shown here is derived from an EMBL/GenBank/DDBJ whole genome shotgun (WGS) entry which is preliminary data.</text>
</comment>
<reference evidence="12" key="2">
    <citation type="submission" date="2020-09" db="EMBL/GenBank/DDBJ databases">
        <authorList>
            <person name="Sun Q."/>
            <person name="Ohkuma M."/>
        </authorList>
    </citation>
    <scope>NUCLEOTIDE SEQUENCE</scope>
    <source>
        <strain evidence="12">JCM 4346</strain>
    </source>
</reference>
<dbReference type="PRINTS" id="PR00469">
    <property type="entry name" value="PNDRDTASEII"/>
</dbReference>
<organism evidence="12 13">
    <name type="scientific">Streptomyces aurantiogriseus</name>
    <dbReference type="NCBI Taxonomy" id="66870"/>
    <lineage>
        <taxon>Bacteria</taxon>
        <taxon>Bacillati</taxon>
        <taxon>Actinomycetota</taxon>
        <taxon>Actinomycetes</taxon>
        <taxon>Kitasatosporales</taxon>
        <taxon>Streptomycetaceae</taxon>
        <taxon>Streptomyces</taxon>
    </lineage>
</organism>
<evidence type="ECO:0000256" key="7">
    <source>
        <dbReference type="ARBA" id="ARBA00023002"/>
    </source>
</evidence>
<comment type="cofactor">
    <cofactor evidence="2">
        <name>[4Fe-4S] cluster</name>
        <dbReference type="ChEBI" id="CHEBI:49883"/>
    </cofactor>
</comment>
<dbReference type="EMBL" id="BMSX01000010">
    <property type="protein sequence ID" value="GGR23469.1"/>
    <property type="molecule type" value="Genomic_DNA"/>
</dbReference>
<dbReference type="InterPro" id="IPR052034">
    <property type="entry name" value="NasD-like"/>
</dbReference>
<dbReference type="Gene3D" id="3.50.50.60">
    <property type="entry name" value="FAD/NAD(P)-binding domain"/>
    <property type="match status" value="2"/>
</dbReference>
<accession>A0A918CGZ9</accession>
<evidence type="ECO:0000256" key="8">
    <source>
        <dbReference type="ARBA" id="ARBA00023004"/>
    </source>
</evidence>
<evidence type="ECO:0000259" key="10">
    <source>
        <dbReference type="Pfam" id="PF04324"/>
    </source>
</evidence>
<keyword evidence="9" id="KW-0411">Iron-sulfur</keyword>
<dbReference type="Pfam" id="PF04324">
    <property type="entry name" value="Fer2_BFD"/>
    <property type="match status" value="1"/>
</dbReference>
<comment type="similarity">
    <text evidence="4">Belongs to the nitrite and sulfite reductase 4Fe-4S domain family.</text>
</comment>
<feature type="domain" description="FAD/NAD(P)-binding" evidence="11">
    <location>
        <begin position="16"/>
        <end position="284"/>
    </location>
</feature>
<dbReference type="InterPro" id="IPR007419">
    <property type="entry name" value="BFD-like_2Fe2S-bd_dom"/>
</dbReference>
<evidence type="ECO:0000256" key="1">
    <source>
        <dbReference type="ARBA" id="ARBA00001929"/>
    </source>
</evidence>
<dbReference type="PANTHER" id="PTHR43809:SF1">
    <property type="entry name" value="NITRITE REDUCTASE (NADH) LARGE SUBUNIT"/>
    <property type="match status" value="1"/>
</dbReference>
<feature type="domain" description="BFD-like [2Fe-2S]-binding" evidence="10">
    <location>
        <begin position="424"/>
        <end position="469"/>
    </location>
</feature>
<evidence type="ECO:0000313" key="13">
    <source>
        <dbReference type="Proteomes" id="UP000658320"/>
    </source>
</evidence>
<evidence type="ECO:0000256" key="4">
    <source>
        <dbReference type="ARBA" id="ARBA00010429"/>
    </source>
</evidence>
<dbReference type="Proteomes" id="UP000658320">
    <property type="component" value="Unassembled WGS sequence"/>
</dbReference>
<comment type="cofactor">
    <cofactor evidence="1">
        <name>siroheme</name>
        <dbReference type="ChEBI" id="CHEBI:60052"/>
    </cofactor>
</comment>
<dbReference type="GO" id="GO:0051536">
    <property type="term" value="F:iron-sulfur cluster binding"/>
    <property type="evidence" value="ECO:0007669"/>
    <property type="project" value="UniProtKB-KW"/>
</dbReference>
<dbReference type="InterPro" id="IPR023753">
    <property type="entry name" value="FAD/NAD-binding_dom"/>
</dbReference>
<keyword evidence="7" id="KW-0560">Oxidoreductase</keyword>
<protein>
    <submittedName>
        <fullName evidence="12">FAD/NAD(P)-binding oxidoreductase</fullName>
    </submittedName>
</protein>
<comment type="pathway">
    <text evidence="3">Nitrogen metabolism; nitrate reduction (assimilation).</text>
</comment>
<dbReference type="RefSeq" id="WP_229911093.1">
    <property type="nucleotide sequence ID" value="NZ_BMSX01000010.1"/>
</dbReference>
<name>A0A918CGZ9_9ACTN</name>
<dbReference type="Gene3D" id="1.10.10.1100">
    <property type="entry name" value="BFD-like [2Fe-2S]-binding domain"/>
    <property type="match status" value="1"/>
</dbReference>
<dbReference type="PANTHER" id="PTHR43809">
    <property type="entry name" value="NITRITE REDUCTASE (NADH) LARGE SUBUNIT"/>
    <property type="match status" value="1"/>
</dbReference>
<dbReference type="InterPro" id="IPR036188">
    <property type="entry name" value="FAD/NAD-bd_sf"/>
</dbReference>
<sequence>MNGYTQRIQPGRPAGDVVIVGGGPVGHRLAERLHHHGHQGTVTLLDAEPGHAYHRVLLTSVLDGGLDPADLELPPVPGARGRRDVRVTGVDRRRQRVGTANGESHRYDTLVLATGAEPRIPAVPGMHTASGRLIDGITGLRSLADCARVRGERVVVLGAGPLGVETAVALRRSGRDVSLVHPGPHPLNRWLDATAGDLLARHLVSLGIRVETGRSAARVEAGELVLDDGGLLTWDTLVCCTGTEPRTELARAAGLRVRTGVLVDGEMRTSDPHVRAVGDCAEHPGWFPGLLASGWDQADLLARTLTGHRSGGRRPRTVLRLRVPGLHLGVLGRPGLHREAGAAEGDVVTFSDPSRGRYATLAVDPAGRLSSAVLVGLPQALATLTQLHDARRPLPDDRLALLLGETAVGRRTSVLPPQDADTVLCRCNNVTALTLTGAWQNGSRSLRALADTTRVTTGCGTCADQIRELCAQLATAEKPVARHEPPVDARASGR</sequence>
<evidence type="ECO:0000256" key="2">
    <source>
        <dbReference type="ARBA" id="ARBA00001966"/>
    </source>
</evidence>
<reference evidence="12" key="1">
    <citation type="journal article" date="2014" name="Int. J. Syst. Evol. Microbiol.">
        <title>Complete genome sequence of Corynebacterium casei LMG S-19264T (=DSM 44701T), isolated from a smear-ripened cheese.</title>
        <authorList>
            <consortium name="US DOE Joint Genome Institute (JGI-PGF)"/>
            <person name="Walter F."/>
            <person name="Albersmeier A."/>
            <person name="Kalinowski J."/>
            <person name="Ruckert C."/>
        </authorList>
    </citation>
    <scope>NUCLEOTIDE SEQUENCE</scope>
    <source>
        <strain evidence="12">JCM 4346</strain>
    </source>
</reference>
<evidence type="ECO:0000256" key="9">
    <source>
        <dbReference type="ARBA" id="ARBA00023014"/>
    </source>
</evidence>
<evidence type="ECO:0000259" key="11">
    <source>
        <dbReference type="Pfam" id="PF07992"/>
    </source>
</evidence>
<evidence type="ECO:0000256" key="3">
    <source>
        <dbReference type="ARBA" id="ARBA00005096"/>
    </source>
</evidence>
<dbReference type="SUPFAM" id="SSF51905">
    <property type="entry name" value="FAD/NAD(P)-binding domain"/>
    <property type="match status" value="1"/>
</dbReference>
<keyword evidence="8" id="KW-0408">Iron</keyword>
<evidence type="ECO:0000256" key="6">
    <source>
        <dbReference type="ARBA" id="ARBA00022723"/>
    </source>
</evidence>
<evidence type="ECO:0000256" key="5">
    <source>
        <dbReference type="ARBA" id="ARBA00022617"/>
    </source>
</evidence>
<dbReference type="InterPro" id="IPR041854">
    <property type="entry name" value="BFD-like_2Fe2S-bd_dom_sf"/>
</dbReference>